<comment type="caution">
    <text evidence="6">Lacks conserved residue(s) required for the propagation of feature annotation.</text>
</comment>
<dbReference type="SMART" id="SM00180">
    <property type="entry name" value="EGF_Lam"/>
    <property type="match status" value="2"/>
</dbReference>
<evidence type="ECO:0000256" key="6">
    <source>
        <dbReference type="PROSITE-ProRule" id="PRU00460"/>
    </source>
</evidence>
<evidence type="ECO:0000259" key="7">
    <source>
        <dbReference type="PROSITE" id="PS50027"/>
    </source>
</evidence>
<evidence type="ECO:0000313" key="9">
    <source>
        <dbReference type="Proteomes" id="UP000749559"/>
    </source>
</evidence>
<dbReference type="OrthoDB" id="6161774at2759"/>
<dbReference type="InterPro" id="IPR050440">
    <property type="entry name" value="Laminin/Netrin_ECM"/>
</dbReference>
<name>A0A8S4NZ09_OWEFU</name>
<reference evidence="8" key="1">
    <citation type="submission" date="2022-03" db="EMBL/GenBank/DDBJ databases">
        <authorList>
            <person name="Martin C."/>
        </authorList>
    </citation>
    <scope>NUCLEOTIDE SEQUENCE</scope>
</reference>
<keyword evidence="1" id="KW-0732">Signal</keyword>
<comment type="caution">
    <text evidence="8">The sequence shown here is derived from an EMBL/GenBank/DDBJ whole genome shotgun (WGS) entry which is preliminary data.</text>
</comment>
<dbReference type="FunFam" id="2.10.25.10:FF:000067">
    <property type="entry name" value="Laminin subunit gamma 1"/>
    <property type="match status" value="1"/>
</dbReference>
<evidence type="ECO:0000256" key="3">
    <source>
        <dbReference type="ARBA" id="ARBA00023157"/>
    </source>
</evidence>
<evidence type="ECO:0000256" key="4">
    <source>
        <dbReference type="ARBA" id="ARBA00023180"/>
    </source>
</evidence>
<dbReference type="CDD" id="cd00055">
    <property type="entry name" value="EGF_Lam"/>
    <property type="match status" value="1"/>
</dbReference>
<dbReference type="InterPro" id="IPR002049">
    <property type="entry name" value="LE_dom"/>
</dbReference>
<keyword evidence="4" id="KW-0325">Glycoprotein</keyword>
<dbReference type="Pfam" id="PF00053">
    <property type="entry name" value="EGF_laminin"/>
    <property type="match status" value="1"/>
</dbReference>
<dbReference type="PANTHER" id="PTHR10574">
    <property type="entry name" value="NETRIN/LAMININ-RELATED"/>
    <property type="match status" value="1"/>
</dbReference>
<keyword evidence="9" id="KW-1185">Reference proteome</keyword>
<gene>
    <name evidence="8" type="ORF">OFUS_LOCUS11890</name>
</gene>
<evidence type="ECO:0000256" key="5">
    <source>
        <dbReference type="ARBA" id="ARBA00023292"/>
    </source>
</evidence>
<dbReference type="SUPFAM" id="SSF57196">
    <property type="entry name" value="EGF/Laminin"/>
    <property type="match status" value="1"/>
</dbReference>
<proteinExistence type="predicted"/>
<evidence type="ECO:0000256" key="2">
    <source>
        <dbReference type="ARBA" id="ARBA00022737"/>
    </source>
</evidence>
<dbReference type="Pfam" id="PF00052">
    <property type="entry name" value="Laminin_B"/>
    <property type="match status" value="1"/>
</dbReference>
<feature type="disulfide bond" evidence="6">
    <location>
        <begin position="215"/>
        <end position="224"/>
    </location>
</feature>
<evidence type="ECO:0000256" key="1">
    <source>
        <dbReference type="ARBA" id="ARBA00022729"/>
    </source>
</evidence>
<dbReference type="AlphaFoldDB" id="A0A8S4NZ09"/>
<evidence type="ECO:0000313" key="8">
    <source>
        <dbReference type="EMBL" id="CAH1785887.1"/>
    </source>
</evidence>
<dbReference type="GO" id="GO:0009888">
    <property type="term" value="P:tissue development"/>
    <property type="evidence" value="ECO:0007669"/>
    <property type="project" value="TreeGrafter"/>
</dbReference>
<keyword evidence="5 6" id="KW-0424">Laminin EGF-like domain</keyword>
<organism evidence="8 9">
    <name type="scientific">Owenia fusiformis</name>
    <name type="common">Polychaete worm</name>
    <dbReference type="NCBI Taxonomy" id="6347"/>
    <lineage>
        <taxon>Eukaryota</taxon>
        <taxon>Metazoa</taxon>
        <taxon>Spiralia</taxon>
        <taxon>Lophotrochozoa</taxon>
        <taxon>Annelida</taxon>
        <taxon>Polychaeta</taxon>
        <taxon>Sedentaria</taxon>
        <taxon>Canalipalpata</taxon>
        <taxon>Sabellida</taxon>
        <taxon>Oweniida</taxon>
        <taxon>Oweniidae</taxon>
        <taxon>Owenia</taxon>
    </lineage>
</organism>
<keyword evidence="2" id="KW-0677">Repeat</keyword>
<dbReference type="InterPro" id="IPR000034">
    <property type="entry name" value="Laminin_IV"/>
</dbReference>
<feature type="domain" description="Laminin EGF-like" evidence="7">
    <location>
        <begin position="194"/>
        <end position="241"/>
    </location>
</feature>
<protein>
    <recommendedName>
        <fullName evidence="7">Laminin EGF-like domain-containing protein</fullName>
    </recommendedName>
</protein>
<dbReference type="EMBL" id="CAIIXF020000006">
    <property type="protein sequence ID" value="CAH1785887.1"/>
    <property type="molecule type" value="Genomic_DNA"/>
</dbReference>
<dbReference type="GO" id="GO:0009887">
    <property type="term" value="P:animal organ morphogenesis"/>
    <property type="evidence" value="ECO:0007669"/>
    <property type="project" value="TreeGrafter"/>
</dbReference>
<accession>A0A8S4NZ09</accession>
<dbReference type="PROSITE" id="PS01248">
    <property type="entry name" value="EGF_LAM_1"/>
    <property type="match status" value="1"/>
</dbReference>
<dbReference type="PANTHER" id="PTHR10574:SF406">
    <property type="entry name" value="LAMININ SUBUNIT ALPHA 5"/>
    <property type="match status" value="1"/>
</dbReference>
<feature type="disulfide bond" evidence="6">
    <location>
        <begin position="194"/>
        <end position="206"/>
    </location>
</feature>
<feature type="disulfide bond" evidence="6">
    <location>
        <begin position="196"/>
        <end position="213"/>
    </location>
</feature>
<keyword evidence="3 6" id="KW-1015">Disulfide bond</keyword>
<dbReference type="Proteomes" id="UP000749559">
    <property type="component" value="Unassembled WGS sequence"/>
</dbReference>
<dbReference type="PROSITE" id="PS50027">
    <property type="entry name" value="EGF_LAM_2"/>
    <property type="match status" value="1"/>
</dbReference>
<dbReference type="Gene3D" id="2.10.25.10">
    <property type="entry name" value="Laminin"/>
    <property type="match status" value="1"/>
</dbReference>
<sequence length="822" mass="89621">MNGNGMKLFFNETNFEASAVGPRTFTVQFHEAFWVKEDLQRPTAFEFYGILADLQSLEVQTNFGGDIVDILDISMVTASPGANGTYIGSVENCTCISDRHVEGPSCEECGNGCRRSTINGSSYETCKPCECNNHGETSPAECLPDSGICTNCCNGTVGDFCENPAPNVVLADQCEAISCQLEYWGLSKDGCQPCNCHQVGALDNLCDRATGQCNCKPHVIGDKCDKCEDNYANLTETGCKECDTCYKLITIEVDDLREMRDNLTSYVEYLRTNDNNTELGPFTMRLNNTVNSMERLLLYLEEASTVGDQVSATVQLLNTSLQAMTSTLDGYVTNNTQAANQSTITAQDNLDQGNKAMENIDSMLKESYSYLNGDIATQITLIEQLVPALKEVETFIQNQARDTLDNIAQSEALVQEIETNVTNLQNISQISQQGMIDAMGIHQTNTLKVTEISQLVNLVDSYGTSAASVANFATLNTSISYSEATRVQQEVLQAPPIEADLAGLQEKAGELQAQGMSLNDKANGALEDNQTTIAAMEAAKLRTAELTSLVNDVSSQSQTLLNRSLVANQEALAAKALEEKTFIEAADMLEIMQQFSDKAAAVKQAADAALANVAEVTSLSEQAISTANELKANLTPALQNSQEAQQLGDEALALATSKQQALFPVVETANQLWNTSNATLNNLQERIDNLTTSNTTQVEPSRGECNNLKPEVTLLKDKTDAAGISVHNASKATNQTKTQLDSIKADLDNIRTLDPAEIQVLRDRVLAARTDFDSRSLADAVRSLQAVYQEQRDWLDALHKKKDAMNQEIQTLKRLRDQLKNP</sequence>